<dbReference type="InterPro" id="IPR017584">
    <property type="entry name" value="Pyridine_nucleo_diS_OxRdtase_N"/>
</dbReference>
<keyword evidence="6" id="KW-0274">FAD</keyword>
<dbReference type="NCBIfam" id="TIGR00476">
    <property type="entry name" value="selD"/>
    <property type="match status" value="1"/>
</dbReference>
<keyword evidence="8" id="KW-0560">Oxidoreductase</keyword>
<keyword evidence="9" id="KW-0711">Selenium</keyword>
<dbReference type="Gene3D" id="3.50.50.100">
    <property type="match status" value="1"/>
</dbReference>
<dbReference type="InterPro" id="IPR023753">
    <property type="entry name" value="FAD/NAD-binding_dom"/>
</dbReference>
<dbReference type="PRINTS" id="PR00368">
    <property type="entry name" value="FADPNR"/>
</dbReference>
<dbReference type="PANTHER" id="PTHR42913">
    <property type="entry name" value="APOPTOSIS-INDUCING FACTOR 1"/>
    <property type="match status" value="1"/>
</dbReference>
<dbReference type="RefSeq" id="WP_264507350.1">
    <property type="nucleotide sequence ID" value="NZ_JAPDFL010000001.1"/>
</dbReference>
<reference evidence="13 14" key="1">
    <citation type="submission" date="2022-10" db="EMBL/GenBank/DDBJ databases">
        <title>Pararhodobacter sp. nov., isolated from marine algae.</title>
        <authorList>
            <person name="Choi B.J."/>
            <person name="Kim J.M."/>
            <person name="Lee J.K."/>
            <person name="Choi D.G."/>
            <person name="Jeon C.O."/>
        </authorList>
    </citation>
    <scope>NUCLEOTIDE SEQUENCE [LARGE SCALE GENOMIC DNA]</scope>
    <source>
        <strain evidence="13 14">ZQ420</strain>
    </source>
</reference>
<keyword evidence="2" id="KW-0285">Flavoprotein</keyword>
<dbReference type="SUPFAM" id="SSF55326">
    <property type="entry name" value="PurM N-terminal domain-like"/>
    <property type="match status" value="1"/>
</dbReference>
<dbReference type="SUPFAM" id="SSF51905">
    <property type="entry name" value="FAD/NAD(P)-binding domain"/>
    <property type="match status" value="2"/>
</dbReference>
<keyword evidence="5" id="KW-0418">Kinase</keyword>
<dbReference type="SUPFAM" id="SSF56042">
    <property type="entry name" value="PurM C-terminal domain-like"/>
    <property type="match status" value="1"/>
</dbReference>
<evidence type="ECO:0000313" key="14">
    <source>
        <dbReference type="Proteomes" id="UP001208938"/>
    </source>
</evidence>
<dbReference type="Pfam" id="PF00586">
    <property type="entry name" value="AIRS"/>
    <property type="match status" value="1"/>
</dbReference>
<proteinExistence type="predicted"/>
<organism evidence="13 14">
    <name type="scientific">Pararhodobacter zhoushanensis</name>
    <dbReference type="NCBI Taxonomy" id="2479545"/>
    <lineage>
        <taxon>Bacteria</taxon>
        <taxon>Pseudomonadati</taxon>
        <taxon>Pseudomonadota</taxon>
        <taxon>Alphaproteobacteria</taxon>
        <taxon>Rhodobacterales</taxon>
        <taxon>Paracoccaceae</taxon>
        <taxon>Pararhodobacter</taxon>
    </lineage>
</organism>
<evidence type="ECO:0000313" key="13">
    <source>
        <dbReference type="EMBL" id="MCW1934566.1"/>
    </source>
</evidence>
<evidence type="ECO:0000256" key="3">
    <source>
        <dbReference type="ARBA" id="ARBA00022679"/>
    </source>
</evidence>
<evidence type="ECO:0000256" key="1">
    <source>
        <dbReference type="ARBA" id="ARBA00001974"/>
    </source>
</evidence>
<dbReference type="InterPro" id="IPR004536">
    <property type="entry name" value="SPS/SelD"/>
</dbReference>
<dbReference type="Pfam" id="PF07992">
    <property type="entry name" value="Pyr_redox_2"/>
    <property type="match status" value="1"/>
</dbReference>
<dbReference type="Proteomes" id="UP001208938">
    <property type="component" value="Unassembled WGS sequence"/>
</dbReference>
<sequence length="722" mass="74292">MQTLPQTRDLVLIGGGHAHALVLLRWAMNPLAGARLTVIDPHPTAPYTGMLPGLIAGHYARADLEMNLVALARHAGARLILGRANGLDPVAKSVSVPGRPPVAYDVVSVDVGITSDLPQLPGFAEHAVAAKPLGGYAERWAQFLASGRAAPQIVVLGAGVAGVELALAMEHRLRAVPGRTITVIEKDSALPHLGAWARARLLALLAERGITLLSGTQAAAIEADGVVLADGRKIPSDFTLGAAGSRPQGWLADTGLPLTDGFITIDPELRSTAHPDVFAVGDCAHMAVSPRPKAGVFAVRQAPVLHHNLRAALTGGPMRAYRPQRDYLKLISLGERKALADKWGLPLAGRGLWWLKDRIDAKFMRMFHTLPAMPAAPLPREHTLGLVEALGDKPMCGGCGAKVGPDALRRALSGLAASGAVELGAGDDAAVLAMGETRQVIATDHLRAVTEDPYLMAKIATVHALGDVWAMGAKPQAALVSLILPRLSEDLQSRTLAEIMAGVSEVLSAAGASIAGGHTTQGAELTIGLTVTGVAGDRILTKGGARPGDALILTKPIGSGTLLAAEMQKRAPGRAMAALWPYLTQPQGAAAAILSPVAHAMTDVTGFGLAGHLDEMLQAGGVAADLAMAAIPLFDGAEAMAAAGVASTIAPANRAALLGRIAAPQTAAAALLFDPQSAGGLLAAVAEADAVPVLRQLEQAGFTAACIGTIRALDDQPALRVI</sequence>
<evidence type="ECO:0000259" key="12">
    <source>
        <dbReference type="Pfam" id="PF07992"/>
    </source>
</evidence>
<protein>
    <submittedName>
        <fullName evidence="13">Selenide, water dikinase SelD</fullName>
        <ecNumber evidence="13">2.7.9.3</ecNumber>
    </submittedName>
</protein>
<dbReference type="GO" id="GO:0004756">
    <property type="term" value="F:selenide, water dikinase activity"/>
    <property type="evidence" value="ECO:0007669"/>
    <property type="project" value="UniProtKB-EC"/>
</dbReference>
<comment type="cofactor">
    <cofactor evidence="1">
        <name>FAD</name>
        <dbReference type="ChEBI" id="CHEBI:57692"/>
    </cofactor>
</comment>
<feature type="domain" description="FAD/NAD(P)-binding" evidence="12">
    <location>
        <begin position="9"/>
        <end position="302"/>
    </location>
</feature>
<name>A0ABT3H434_9RHOB</name>
<feature type="domain" description="PurM-like N-terminal" evidence="10">
    <location>
        <begin position="426"/>
        <end position="535"/>
    </location>
</feature>
<keyword evidence="14" id="KW-1185">Reference proteome</keyword>
<dbReference type="Gene3D" id="3.90.650.10">
    <property type="entry name" value="PurM-like C-terminal domain"/>
    <property type="match status" value="1"/>
</dbReference>
<accession>A0ABT3H434</accession>
<dbReference type="CDD" id="cd02195">
    <property type="entry name" value="SelD"/>
    <property type="match status" value="1"/>
</dbReference>
<evidence type="ECO:0000256" key="9">
    <source>
        <dbReference type="ARBA" id="ARBA00023266"/>
    </source>
</evidence>
<dbReference type="InterPro" id="IPR036921">
    <property type="entry name" value="PurM-like_N_sf"/>
</dbReference>
<evidence type="ECO:0000259" key="10">
    <source>
        <dbReference type="Pfam" id="PF00586"/>
    </source>
</evidence>
<evidence type="ECO:0000256" key="4">
    <source>
        <dbReference type="ARBA" id="ARBA00022741"/>
    </source>
</evidence>
<dbReference type="NCBIfam" id="TIGR03169">
    <property type="entry name" value="Nterm_to_SelD"/>
    <property type="match status" value="1"/>
</dbReference>
<dbReference type="InterPro" id="IPR010918">
    <property type="entry name" value="PurM-like_C_dom"/>
</dbReference>
<dbReference type="Pfam" id="PF02769">
    <property type="entry name" value="AIRS_C"/>
    <property type="match status" value="1"/>
</dbReference>
<dbReference type="InterPro" id="IPR036676">
    <property type="entry name" value="PurM-like_C_sf"/>
</dbReference>
<evidence type="ECO:0000256" key="2">
    <source>
        <dbReference type="ARBA" id="ARBA00022630"/>
    </source>
</evidence>
<keyword evidence="7" id="KW-0067">ATP-binding</keyword>
<evidence type="ECO:0000256" key="5">
    <source>
        <dbReference type="ARBA" id="ARBA00022777"/>
    </source>
</evidence>
<evidence type="ECO:0000256" key="6">
    <source>
        <dbReference type="ARBA" id="ARBA00022827"/>
    </source>
</evidence>
<dbReference type="EMBL" id="JAPDFL010000001">
    <property type="protein sequence ID" value="MCW1934566.1"/>
    <property type="molecule type" value="Genomic_DNA"/>
</dbReference>
<evidence type="ECO:0000256" key="7">
    <source>
        <dbReference type="ARBA" id="ARBA00022840"/>
    </source>
</evidence>
<feature type="domain" description="PurM-like C-terminal" evidence="11">
    <location>
        <begin position="546"/>
        <end position="712"/>
    </location>
</feature>
<dbReference type="PRINTS" id="PR00411">
    <property type="entry name" value="PNDRDTASEI"/>
</dbReference>
<gene>
    <name evidence="13" type="primary">selD</name>
    <name evidence="13" type="ORF">OKW52_20495</name>
</gene>
<dbReference type="InterPro" id="IPR016188">
    <property type="entry name" value="PurM-like_N"/>
</dbReference>
<dbReference type="PANTHER" id="PTHR42913:SF9">
    <property type="entry name" value="SLR1591 PROTEIN"/>
    <property type="match status" value="1"/>
</dbReference>
<dbReference type="Gene3D" id="3.30.1330.10">
    <property type="entry name" value="PurM-like, N-terminal domain"/>
    <property type="match status" value="1"/>
</dbReference>
<keyword evidence="4" id="KW-0547">Nucleotide-binding</keyword>
<evidence type="ECO:0000259" key="11">
    <source>
        <dbReference type="Pfam" id="PF02769"/>
    </source>
</evidence>
<dbReference type="EC" id="2.7.9.3" evidence="13"/>
<evidence type="ECO:0000256" key="8">
    <source>
        <dbReference type="ARBA" id="ARBA00023002"/>
    </source>
</evidence>
<dbReference type="InterPro" id="IPR036188">
    <property type="entry name" value="FAD/NAD-bd_sf"/>
</dbReference>
<keyword evidence="3 13" id="KW-0808">Transferase</keyword>
<dbReference type="InterPro" id="IPR051169">
    <property type="entry name" value="NADH-Q_oxidoreductase"/>
</dbReference>
<comment type="caution">
    <text evidence="13">The sequence shown here is derived from an EMBL/GenBank/DDBJ whole genome shotgun (WGS) entry which is preliminary data.</text>
</comment>